<evidence type="ECO:0000256" key="1">
    <source>
        <dbReference type="ARBA" id="ARBA00005854"/>
    </source>
</evidence>
<proteinExistence type="inferred from homology"/>
<keyword evidence="2 4" id="KW-0560">Oxidoreductase</keyword>
<dbReference type="InterPro" id="IPR006140">
    <property type="entry name" value="D-isomer_DH_NAD-bd"/>
</dbReference>
<dbReference type="RefSeq" id="XP_016211714.1">
    <property type="nucleotide sequence ID" value="XM_016360375.1"/>
</dbReference>
<feature type="domain" description="D-isomer specific 2-hydroxyacid dehydrogenase catalytic" evidence="5">
    <location>
        <begin position="25"/>
        <end position="332"/>
    </location>
</feature>
<evidence type="ECO:0000256" key="4">
    <source>
        <dbReference type="RuleBase" id="RU003719"/>
    </source>
</evidence>
<dbReference type="PANTHER" id="PTHR43761">
    <property type="entry name" value="D-ISOMER SPECIFIC 2-HYDROXYACID DEHYDROGENASE FAMILY PROTEIN (AFU_ORTHOLOGUE AFUA_1G13630)"/>
    <property type="match status" value="1"/>
</dbReference>
<reference evidence="7 8" key="1">
    <citation type="submission" date="2015-01" db="EMBL/GenBank/DDBJ databases">
        <title>The Genome Sequence of Ochroconis gallopava CBS43764.</title>
        <authorList>
            <consortium name="The Broad Institute Genomics Platform"/>
            <person name="Cuomo C."/>
            <person name="de Hoog S."/>
            <person name="Gorbushina A."/>
            <person name="Stielow B."/>
            <person name="Teixiera M."/>
            <person name="Abouelleil A."/>
            <person name="Chapman S.B."/>
            <person name="Priest M."/>
            <person name="Young S.K."/>
            <person name="Wortman J."/>
            <person name="Nusbaum C."/>
            <person name="Birren B."/>
        </authorList>
    </citation>
    <scope>NUCLEOTIDE SEQUENCE [LARGE SCALE GENOMIC DNA]</scope>
    <source>
        <strain evidence="7 8">CBS 43764</strain>
    </source>
</reference>
<dbReference type="InParanoid" id="A0A0D2A5L9"/>
<dbReference type="EMBL" id="KN847552">
    <property type="protein sequence ID" value="KIW01845.1"/>
    <property type="molecule type" value="Genomic_DNA"/>
</dbReference>
<dbReference type="GeneID" id="27314667"/>
<dbReference type="GO" id="GO:0051287">
    <property type="term" value="F:NAD binding"/>
    <property type="evidence" value="ECO:0007669"/>
    <property type="project" value="InterPro"/>
</dbReference>
<evidence type="ECO:0000256" key="2">
    <source>
        <dbReference type="ARBA" id="ARBA00023002"/>
    </source>
</evidence>
<protein>
    <recommendedName>
        <fullName evidence="9">Glycerate dehydrogenase</fullName>
    </recommendedName>
</protein>
<evidence type="ECO:0000259" key="5">
    <source>
        <dbReference type="Pfam" id="PF00389"/>
    </source>
</evidence>
<keyword evidence="3" id="KW-0520">NAD</keyword>
<dbReference type="InterPro" id="IPR006139">
    <property type="entry name" value="D-isomer_2_OHA_DH_cat_dom"/>
</dbReference>
<evidence type="ECO:0000256" key="3">
    <source>
        <dbReference type="ARBA" id="ARBA00023027"/>
    </source>
</evidence>
<keyword evidence="8" id="KW-1185">Reference proteome</keyword>
<organism evidence="7 8">
    <name type="scientific">Verruconis gallopava</name>
    <dbReference type="NCBI Taxonomy" id="253628"/>
    <lineage>
        <taxon>Eukaryota</taxon>
        <taxon>Fungi</taxon>
        <taxon>Dikarya</taxon>
        <taxon>Ascomycota</taxon>
        <taxon>Pezizomycotina</taxon>
        <taxon>Dothideomycetes</taxon>
        <taxon>Pleosporomycetidae</taxon>
        <taxon>Venturiales</taxon>
        <taxon>Sympoventuriaceae</taxon>
        <taxon>Verruconis</taxon>
    </lineage>
</organism>
<dbReference type="OrthoDB" id="298012at2759"/>
<dbReference type="Pfam" id="PF02826">
    <property type="entry name" value="2-Hacid_dh_C"/>
    <property type="match status" value="1"/>
</dbReference>
<comment type="similarity">
    <text evidence="1 4">Belongs to the D-isomer specific 2-hydroxyacid dehydrogenase family.</text>
</comment>
<accession>A0A0D2A5L9</accession>
<sequence>MHHHVVGLEAIHVQYPEIVAQPPHTVTLTSYVNTSAEDLKDRVKDATIVITSVVKITAEILSPEVTPKLQAIAAMSTGTDHIDMKAAKARGILVFNCPHASADVVANSAIGLYFAARRRTVMMHNMVIREPSEWKEKGSIVKYMKTARGDAPLSCEDEICGIIGYGGIGKRIEALAKGLRMQVLLADRKANGQKKGSQGRIPFSEVLARSTVLMILVPKTPETLNLISTAELETMNPHAVIVNIARGGIVDESAIVTALKEGLIAGYATDVFEIEPAEGAKDSPLLAPDVQSLNLTFSPHAAWFGERTRHNLITMLKANIEAFIAGTPQNVVA</sequence>
<dbReference type="PANTHER" id="PTHR43761:SF1">
    <property type="entry name" value="D-ISOMER SPECIFIC 2-HYDROXYACID DEHYDROGENASE CATALYTIC DOMAIN-CONTAINING PROTEIN-RELATED"/>
    <property type="match status" value="1"/>
</dbReference>
<dbReference type="HOGENOM" id="CLU_019796_1_3_1"/>
<dbReference type="VEuPathDB" id="FungiDB:PV09_06694"/>
<feature type="domain" description="D-isomer specific 2-hydroxyacid dehydrogenase NAD-binding" evidence="6">
    <location>
        <begin position="133"/>
        <end position="302"/>
    </location>
</feature>
<name>A0A0D2A5L9_9PEZI</name>
<evidence type="ECO:0008006" key="9">
    <source>
        <dbReference type="Google" id="ProtNLM"/>
    </source>
</evidence>
<dbReference type="InterPro" id="IPR050418">
    <property type="entry name" value="D-iso_2-hydroxyacid_DH_PdxB"/>
</dbReference>
<dbReference type="InterPro" id="IPR036291">
    <property type="entry name" value="NAD(P)-bd_dom_sf"/>
</dbReference>
<dbReference type="SUPFAM" id="SSF51735">
    <property type="entry name" value="NAD(P)-binding Rossmann-fold domains"/>
    <property type="match status" value="1"/>
</dbReference>
<gene>
    <name evidence="7" type="ORF">PV09_06694</name>
</gene>
<dbReference type="Gene3D" id="3.40.50.720">
    <property type="entry name" value="NAD(P)-binding Rossmann-like Domain"/>
    <property type="match status" value="2"/>
</dbReference>
<evidence type="ECO:0000313" key="8">
    <source>
        <dbReference type="Proteomes" id="UP000053259"/>
    </source>
</evidence>
<dbReference type="CDD" id="cd05198">
    <property type="entry name" value="formate_dh_like"/>
    <property type="match status" value="1"/>
</dbReference>
<dbReference type="AlphaFoldDB" id="A0A0D2A5L9"/>
<evidence type="ECO:0000259" key="6">
    <source>
        <dbReference type="Pfam" id="PF02826"/>
    </source>
</evidence>
<dbReference type="SUPFAM" id="SSF52283">
    <property type="entry name" value="Formate/glycerate dehydrogenase catalytic domain-like"/>
    <property type="match status" value="1"/>
</dbReference>
<dbReference type="Proteomes" id="UP000053259">
    <property type="component" value="Unassembled WGS sequence"/>
</dbReference>
<dbReference type="GO" id="GO:0016616">
    <property type="term" value="F:oxidoreductase activity, acting on the CH-OH group of donors, NAD or NADP as acceptor"/>
    <property type="evidence" value="ECO:0007669"/>
    <property type="project" value="InterPro"/>
</dbReference>
<evidence type="ECO:0000313" key="7">
    <source>
        <dbReference type="EMBL" id="KIW01845.1"/>
    </source>
</evidence>
<dbReference type="Pfam" id="PF00389">
    <property type="entry name" value="2-Hacid_dh"/>
    <property type="match status" value="1"/>
</dbReference>
<dbReference type="STRING" id="253628.A0A0D2A5L9"/>